<dbReference type="Gene3D" id="3.40.50.2300">
    <property type="match status" value="1"/>
</dbReference>
<feature type="domain" description="Response regulatory" evidence="9">
    <location>
        <begin position="715"/>
        <end position="841"/>
    </location>
</feature>
<dbReference type="InterPro" id="IPR003594">
    <property type="entry name" value="HATPase_dom"/>
</dbReference>
<proteinExistence type="predicted"/>
<dbReference type="Gene3D" id="1.10.287.130">
    <property type="match status" value="1"/>
</dbReference>
<keyword evidence="7" id="KW-0812">Transmembrane</keyword>
<dbReference type="EMBL" id="HBIM01001920">
    <property type="protein sequence ID" value="CAE0403478.1"/>
    <property type="molecule type" value="Transcribed_RNA"/>
</dbReference>
<protein>
    <recommendedName>
        <fullName evidence="2">histidine kinase</fullName>
        <ecNumber evidence="2">2.7.13.3</ecNumber>
    </recommendedName>
</protein>
<evidence type="ECO:0000256" key="1">
    <source>
        <dbReference type="ARBA" id="ARBA00000085"/>
    </source>
</evidence>
<keyword evidence="3 6" id="KW-0597">Phosphoprotein</keyword>
<dbReference type="CDD" id="cd17546">
    <property type="entry name" value="REC_hyHK_CKI1_RcsC-like"/>
    <property type="match status" value="1"/>
</dbReference>
<dbReference type="SMART" id="SM00387">
    <property type="entry name" value="HATPase_c"/>
    <property type="match status" value="1"/>
</dbReference>
<dbReference type="InterPro" id="IPR003661">
    <property type="entry name" value="HisK_dim/P_dom"/>
</dbReference>
<evidence type="ECO:0000259" key="9">
    <source>
        <dbReference type="PROSITE" id="PS50110"/>
    </source>
</evidence>
<dbReference type="InterPro" id="IPR036890">
    <property type="entry name" value="HATPase_C_sf"/>
</dbReference>
<dbReference type="PANTHER" id="PTHR43047:SF66">
    <property type="entry name" value="HISKA"/>
    <property type="match status" value="1"/>
</dbReference>
<dbReference type="CDD" id="cd00082">
    <property type="entry name" value="HisKA"/>
    <property type="match status" value="1"/>
</dbReference>
<evidence type="ECO:0000256" key="3">
    <source>
        <dbReference type="ARBA" id="ARBA00022553"/>
    </source>
</evidence>
<dbReference type="InterPro" id="IPR004358">
    <property type="entry name" value="Sig_transdc_His_kin-like_C"/>
</dbReference>
<dbReference type="Pfam" id="PF02518">
    <property type="entry name" value="HATPase_c"/>
    <property type="match status" value="1"/>
</dbReference>
<dbReference type="SUPFAM" id="SSF47384">
    <property type="entry name" value="Homodimeric domain of signal transducing histidine kinase"/>
    <property type="match status" value="1"/>
</dbReference>
<evidence type="ECO:0000313" key="10">
    <source>
        <dbReference type="EMBL" id="CAE0403478.1"/>
    </source>
</evidence>
<name>A0A7S3P370_9STRA</name>
<organism evidence="10">
    <name type="scientific">Amphora coffeiformis</name>
    <dbReference type="NCBI Taxonomy" id="265554"/>
    <lineage>
        <taxon>Eukaryota</taxon>
        <taxon>Sar</taxon>
        <taxon>Stramenopiles</taxon>
        <taxon>Ochrophyta</taxon>
        <taxon>Bacillariophyta</taxon>
        <taxon>Bacillariophyceae</taxon>
        <taxon>Bacillariophycidae</taxon>
        <taxon>Thalassiophysales</taxon>
        <taxon>Catenulaceae</taxon>
        <taxon>Amphora</taxon>
    </lineage>
</organism>
<dbReference type="EC" id="2.7.13.3" evidence="2"/>
<keyword evidence="7" id="KW-1133">Transmembrane helix</keyword>
<dbReference type="PROSITE" id="PS50109">
    <property type="entry name" value="HIS_KIN"/>
    <property type="match status" value="1"/>
</dbReference>
<dbReference type="AlphaFoldDB" id="A0A7S3P370"/>
<keyword evidence="5" id="KW-0418">Kinase</keyword>
<gene>
    <name evidence="10" type="ORF">ACOF00016_LOCUS1677</name>
</gene>
<dbReference type="PANTHER" id="PTHR43047">
    <property type="entry name" value="TWO-COMPONENT HISTIDINE PROTEIN KINASE"/>
    <property type="match status" value="1"/>
</dbReference>
<sequence length="865" mass="95040">MVPHKTNSASGASSRTRLLRLLLVSSLLTAAVVCAVLSYLRLSATEKDVGTYAYESIATSALQNARAITLRKVQGSQVMATLLSHTLPDADMWPMIDVPGYIPIASAVAAISESTTQSFMVFVEPEQAEAFEQHTAQVYQTQGRPSQAGVQDFGFGIWKNDPESGSRLHDVSGETNWGGTAGILAPLMMHNLPDASSLLYNVYSEANRGIHIDSMMECIKNNPDPTVATSCSTITDMLELKLRPGPAGLLFQPVVPANNPNQFVGFATTSIHWQEVLTAVVPDYVNGLVCVVSTDTASYTYEIRDGYPELVGPDDQHDTKYEAFARSVVLTDFLETSASTSATYTLTVYPTSEMFNTFTTSSPLFVSVGFFAVICVCAALFGVYDYLMRHEAHERKLVLDMKRRFVRFISHEIRTPLNTVCMGLDLLASELRNKMKKTDQSKDDEDFLQSVLVDVKDNANVAVSILSDLLDYDKLETGTFRVEMKQVRIWDLIRKTVNQFNVQAVNRKVCLVLCLDDPSSTQNKEDLEAGVHRYFDMLGDDVKISQIIRNLLSNALKFTPKGGSIKVKATQKKDGLRNAKIFAKNVAMPETGPRSGSIQISVMDSGVGLSSEQLDQLFNEGVQFDANKLQHGGGSGLGLNIAKGIVEQHGGTILAESEGLGKGTTFTVELPMFEFFSEIDVQGGPSDKMLEMTTCTTSSLTDPSDNADGDFQPRHILVVEDSDSSRKMLIRLLERSGHSCIPAANGQDAREIVRSDMQDAQKSADNHTPIDTILMDFEMPLLRGPDATKQIRQLGFIGTILGVTGNVLSEDIDFFIESGADEVLPKPISMKCLQECWNRHPSTLAQRSMGLIRRNKWSFSRQGED</sequence>
<feature type="transmembrane region" description="Helical" evidence="7">
    <location>
        <begin position="21"/>
        <end position="40"/>
    </location>
</feature>
<keyword evidence="4" id="KW-0808">Transferase</keyword>
<evidence type="ECO:0000256" key="6">
    <source>
        <dbReference type="PROSITE-ProRule" id="PRU00169"/>
    </source>
</evidence>
<dbReference type="GO" id="GO:0000155">
    <property type="term" value="F:phosphorelay sensor kinase activity"/>
    <property type="evidence" value="ECO:0007669"/>
    <property type="project" value="InterPro"/>
</dbReference>
<evidence type="ECO:0000256" key="5">
    <source>
        <dbReference type="ARBA" id="ARBA00022777"/>
    </source>
</evidence>
<feature type="modified residue" description="4-aspartylphosphate" evidence="6">
    <location>
        <position position="776"/>
    </location>
</feature>
<reference evidence="10" key="1">
    <citation type="submission" date="2021-01" db="EMBL/GenBank/DDBJ databases">
        <authorList>
            <person name="Corre E."/>
            <person name="Pelletier E."/>
            <person name="Niang G."/>
            <person name="Scheremetjew M."/>
            <person name="Finn R."/>
            <person name="Kale V."/>
            <person name="Holt S."/>
            <person name="Cochrane G."/>
            <person name="Meng A."/>
            <person name="Brown T."/>
            <person name="Cohen L."/>
        </authorList>
    </citation>
    <scope>NUCLEOTIDE SEQUENCE</scope>
    <source>
        <strain evidence="10">CCMP127</strain>
    </source>
</reference>
<dbReference type="SUPFAM" id="SSF55874">
    <property type="entry name" value="ATPase domain of HSP90 chaperone/DNA topoisomerase II/histidine kinase"/>
    <property type="match status" value="1"/>
</dbReference>
<dbReference type="SMART" id="SM00448">
    <property type="entry name" value="REC"/>
    <property type="match status" value="1"/>
</dbReference>
<evidence type="ECO:0000259" key="8">
    <source>
        <dbReference type="PROSITE" id="PS50109"/>
    </source>
</evidence>
<dbReference type="SMART" id="SM00388">
    <property type="entry name" value="HisKA"/>
    <property type="match status" value="1"/>
</dbReference>
<evidence type="ECO:0000256" key="2">
    <source>
        <dbReference type="ARBA" id="ARBA00012438"/>
    </source>
</evidence>
<dbReference type="GO" id="GO:0009927">
    <property type="term" value="F:histidine phosphotransfer kinase activity"/>
    <property type="evidence" value="ECO:0007669"/>
    <property type="project" value="TreeGrafter"/>
</dbReference>
<comment type="catalytic activity">
    <reaction evidence="1">
        <text>ATP + protein L-histidine = ADP + protein N-phospho-L-histidine.</text>
        <dbReference type="EC" id="2.7.13.3"/>
    </reaction>
</comment>
<feature type="transmembrane region" description="Helical" evidence="7">
    <location>
        <begin position="364"/>
        <end position="387"/>
    </location>
</feature>
<dbReference type="InterPro" id="IPR005467">
    <property type="entry name" value="His_kinase_dom"/>
</dbReference>
<dbReference type="Pfam" id="PF00072">
    <property type="entry name" value="Response_reg"/>
    <property type="match status" value="1"/>
</dbReference>
<feature type="domain" description="Histidine kinase" evidence="8">
    <location>
        <begin position="408"/>
        <end position="674"/>
    </location>
</feature>
<dbReference type="InterPro" id="IPR036097">
    <property type="entry name" value="HisK_dim/P_sf"/>
</dbReference>
<dbReference type="PRINTS" id="PR00344">
    <property type="entry name" value="BCTRLSENSOR"/>
</dbReference>
<dbReference type="Gene3D" id="3.30.565.10">
    <property type="entry name" value="Histidine kinase-like ATPase, C-terminal domain"/>
    <property type="match status" value="1"/>
</dbReference>
<evidence type="ECO:0000256" key="7">
    <source>
        <dbReference type="SAM" id="Phobius"/>
    </source>
</evidence>
<dbReference type="PROSITE" id="PS50110">
    <property type="entry name" value="RESPONSE_REGULATORY"/>
    <property type="match status" value="1"/>
</dbReference>
<dbReference type="Pfam" id="PF00512">
    <property type="entry name" value="HisKA"/>
    <property type="match status" value="1"/>
</dbReference>
<dbReference type="GO" id="GO:0005886">
    <property type="term" value="C:plasma membrane"/>
    <property type="evidence" value="ECO:0007669"/>
    <property type="project" value="TreeGrafter"/>
</dbReference>
<dbReference type="InterPro" id="IPR001789">
    <property type="entry name" value="Sig_transdc_resp-reg_receiver"/>
</dbReference>
<evidence type="ECO:0000256" key="4">
    <source>
        <dbReference type="ARBA" id="ARBA00022679"/>
    </source>
</evidence>
<keyword evidence="7" id="KW-0472">Membrane</keyword>
<accession>A0A7S3P370</accession>
<dbReference type="SUPFAM" id="SSF52172">
    <property type="entry name" value="CheY-like"/>
    <property type="match status" value="1"/>
</dbReference>
<dbReference type="InterPro" id="IPR011006">
    <property type="entry name" value="CheY-like_superfamily"/>
</dbReference>